<dbReference type="CDD" id="cd09020">
    <property type="entry name" value="D-hex-6-P-epi_like"/>
    <property type="match status" value="1"/>
</dbReference>
<evidence type="ECO:0000313" key="5">
    <source>
        <dbReference type="EMBL" id="MFA9478547.1"/>
    </source>
</evidence>
<evidence type="ECO:0000256" key="1">
    <source>
        <dbReference type="ARBA" id="ARBA00001096"/>
    </source>
</evidence>
<reference evidence="5 6" key="1">
    <citation type="submission" date="2024-08" db="EMBL/GenBank/DDBJ databases">
        <title>Whole-genome sequencing of halo(alkali)philic microorganisms from hypersaline lakes.</title>
        <authorList>
            <person name="Sorokin D.Y."/>
            <person name="Merkel A.Y."/>
            <person name="Messina E."/>
            <person name="Yakimov M."/>
        </authorList>
    </citation>
    <scope>NUCLEOTIDE SEQUENCE [LARGE SCALE GENOMIC DNA]</scope>
    <source>
        <strain evidence="5 6">AB-hyl4</strain>
    </source>
</reference>
<dbReference type="PANTHER" id="PTHR11122:SF13">
    <property type="entry name" value="GLUCOSE-6-PHOSPHATE 1-EPIMERASE"/>
    <property type="match status" value="1"/>
</dbReference>
<evidence type="ECO:0000256" key="4">
    <source>
        <dbReference type="PIRNR" id="PIRNR016020"/>
    </source>
</evidence>
<keyword evidence="6" id="KW-1185">Reference proteome</keyword>
<dbReference type="Pfam" id="PF01263">
    <property type="entry name" value="Aldose_epim"/>
    <property type="match status" value="1"/>
</dbReference>
<comment type="similarity">
    <text evidence="2 4">Belongs to the glucose-6-phosphate 1-epimerase family.</text>
</comment>
<dbReference type="InterPro" id="IPR025532">
    <property type="entry name" value="G6P_1-epimerase"/>
</dbReference>
<dbReference type="EMBL" id="JBGUBD010000005">
    <property type="protein sequence ID" value="MFA9478547.1"/>
    <property type="molecule type" value="Genomic_DNA"/>
</dbReference>
<dbReference type="SUPFAM" id="SSF74650">
    <property type="entry name" value="Galactose mutarotase-like"/>
    <property type="match status" value="1"/>
</dbReference>
<organism evidence="5 6">
    <name type="scientific">Natronomicrosphaera hydrolytica</name>
    <dbReference type="NCBI Taxonomy" id="3242702"/>
    <lineage>
        <taxon>Bacteria</taxon>
        <taxon>Pseudomonadati</taxon>
        <taxon>Planctomycetota</taxon>
        <taxon>Phycisphaerae</taxon>
        <taxon>Phycisphaerales</taxon>
        <taxon>Phycisphaeraceae</taxon>
        <taxon>Natronomicrosphaera</taxon>
    </lineage>
</organism>
<comment type="caution">
    <text evidence="5">The sequence shown here is derived from an EMBL/GenBank/DDBJ whole genome shotgun (WGS) entry which is preliminary data.</text>
</comment>
<sequence length="297" mass="33048">MTKNATAQSLNEQFGIPETLRFEDPGQGMPRAVITADAATAVIYLHGAHIAEYQPTGDKPVLFMSPKSNIHPDKPIRGGIPICFPWFGPNQHDPTAPPHGQARLAAWQLTQATKLPDQRVQLTLTRDIAPFRLTFTITVGQELQMQLRTENTTNQPAQFEQALHTYFTISKIHDIEITGLAGLSYIDKTRNAERLTQANPPLRFEGETDRVYINHPGHCTLHDPGYKRNIVIEKHNANSTIVWNPWTDKSLKLPDLGDDDWPGFVCIESGNVADNAITLAPSEAHEMTATLRPQPQA</sequence>
<dbReference type="EC" id="5.1.3.15" evidence="4"/>
<dbReference type="PANTHER" id="PTHR11122">
    <property type="entry name" value="APOSPORY-ASSOCIATED PROTEIN C-RELATED"/>
    <property type="match status" value="1"/>
</dbReference>
<dbReference type="InterPro" id="IPR011013">
    <property type="entry name" value="Gal_mutarotase_sf_dom"/>
</dbReference>
<name>A0ABV4U4L4_9BACT</name>
<evidence type="ECO:0000256" key="3">
    <source>
        <dbReference type="ARBA" id="ARBA00023235"/>
    </source>
</evidence>
<dbReference type="InterPro" id="IPR008183">
    <property type="entry name" value="Aldose_1/G6P_1-epimerase"/>
</dbReference>
<proteinExistence type="inferred from homology"/>
<comment type="catalytic activity">
    <reaction evidence="1">
        <text>alpha-D-glucose 6-phosphate = beta-D-glucose 6-phosphate</text>
        <dbReference type="Rhea" id="RHEA:16249"/>
        <dbReference type="ChEBI" id="CHEBI:58225"/>
        <dbReference type="ChEBI" id="CHEBI:58247"/>
        <dbReference type="EC" id="5.1.3.15"/>
    </reaction>
</comment>
<evidence type="ECO:0000256" key="2">
    <source>
        <dbReference type="ARBA" id="ARBA00005866"/>
    </source>
</evidence>
<protein>
    <recommendedName>
        <fullName evidence="4">Putative glucose-6-phosphate 1-epimerase</fullName>
        <ecNumber evidence="4">5.1.3.15</ecNumber>
    </recommendedName>
</protein>
<keyword evidence="3 4" id="KW-0413">Isomerase</keyword>
<dbReference type="InterPro" id="IPR014718">
    <property type="entry name" value="GH-type_carb-bd"/>
</dbReference>
<gene>
    <name evidence="5" type="ORF">ACERK3_09590</name>
</gene>
<dbReference type="GO" id="GO:0016853">
    <property type="term" value="F:isomerase activity"/>
    <property type="evidence" value="ECO:0007669"/>
    <property type="project" value="UniProtKB-KW"/>
</dbReference>
<dbReference type="RefSeq" id="WP_425345473.1">
    <property type="nucleotide sequence ID" value="NZ_JBGUBD010000005.1"/>
</dbReference>
<evidence type="ECO:0000313" key="6">
    <source>
        <dbReference type="Proteomes" id="UP001575105"/>
    </source>
</evidence>
<dbReference type="PIRSF" id="PIRSF016020">
    <property type="entry name" value="PHexose_mutarotase"/>
    <property type="match status" value="1"/>
</dbReference>
<accession>A0ABV4U4L4</accession>
<dbReference type="Gene3D" id="2.70.98.10">
    <property type="match status" value="1"/>
</dbReference>
<dbReference type="Proteomes" id="UP001575105">
    <property type="component" value="Unassembled WGS sequence"/>
</dbReference>